<organism evidence="2 3">
    <name type="scientific">Ananas comosus</name>
    <name type="common">Pineapple</name>
    <name type="synonym">Ananas ananas</name>
    <dbReference type="NCBI Taxonomy" id="4615"/>
    <lineage>
        <taxon>Eukaryota</taxon>
        <taxon>Viridiplantae</taxon>
        <taxon>Streptophyta</taxon>
        <taxon>Embryophyta</taxon>
        <taxon>Tracheophyta</taxon>
        <taxon>Spermatophyta</taxon>
        <taxon>Magnoliopsida</taxon>
        <taxon>Liliopsida</taxon>
        <taxon>Poales</taxon>
        <taxon>Bromeliaceae</taxon>
        <taxon>Bromelioideae</taxon>
        <taxon>Ananas</taxon>
    </lineage>
</organism>
<dbReference type="AlphaFoldDB" id="A0A199VSN5"/>
<evidence type="ECO:0000313" key="2">
    <source>
        <dbReference type="EMBL" id="OAY79941.1"/>
    </source>
</evidence>
<proteinExistence type="predicted"/>
<sequence>MNPICALKDAFVRARSSKLCRWEIFIRREMYLISGVGYSEVFAVAFAVLAAGAIILTVNVLLLIHGEKLALCQKELLYDSHGYAGYEPISCCWFQTHLTLVIFIHNLIALQVQHLNCRAHYDWI</sequence>
<keyword evidence="1" id="KW-0812">Transmembrane</keyword>
<name>A0A199VSN5_ANACO</name>
<keyword evidence="1" id="KW-1133">Transmembrane helix</keyword>
<dbReference type="EMBL" id="LSRQ01000981">
    <property type="protein sequence ID" value="OAY79941.1"/>
    <property type="molecule type" value="Genomic_DNA"/>
</dbReference>
<evidence type="ECO:0000256" key="1">
    <source>
        <dbReference type="SAM" id="Phobius"/>
    </source>
</evidence>
<protein>
    <submittedName>
        <fullName evidence="2">Uncharacterized protein</fullName>
    </submittedName>
</protein>
<gene>
    <name evidence="2" type="ORF">ACMD2_26041</name>
</gene>
<feature type="transmembrane region" description="Helical" evidence="1">
    <location>
        <begin position="41"/>
        <end position="64"/>
    </location>
</feature>
<dbReference type="Proteomes" id="UP000092600">
    <property type="component" value="Unassembled WGS sequence"/>
</dbReference>
<reference evidence="2 3" key="1">
    <citation type="journal article" date="2016" name="DNA Res.">
        <title>The draft genome of MD-2 pineapple using hybrid error correction of long reads.</title>
        <authorList>
            <person name="Redwan R.M."/>
            <person name="Saidin A."/>
            <person name="Kumar S.V."/>
        </authorList>
    </citation>
    <scope>NUCLEOTIDE SEQUENCE [LARGE SCALE GENOMIC DNA]</scope>
    <source>
        <strain evidence="3">cv. MD2</strain>
        <tissue evidence="2">Leaf</tissue>
    </source>
</reference>
<comment type="caution">
    <text evidence="2">The sequence shown here is derived from an EMBL/GenBank/DDBJ whole genome shotgun (WGS) entry which is preliminary data.</text>
</comment>
<keyword evidence="1" id="KW-0472">Membrane</keyword>
<accession>A0A199VSN5</accession>
<evidence type="ECO:0000313" key="3">
    <source>
        <dbReference type="Proteomes" id="UP000092600"/>
    </source>
</evidence>